<comment type="caution">
    <text evidence="1">The sequence shown here is derived from an EMBL/GenBank/DDBJ whole genome shotgun (WGS) entry which is preliminary data.</text>
</comment>
<protein>
    <recommendedName>
        <fullName evidence="3">RING-type E3 ubiquitin transferase</fullName>
    </recommendedName>
</protein>
<name>A0ABN9S362_9DINO</name>
<sequence length="305" mass="33058">PFWHRATCTAMLATRRPNPFARSTRPAKRLRAGPAVQSFSCGDADFQAIVSFLLSSGMMHLGPDMLRLGAASSHCRAAHWPLCCGGDAFEDIEFSQTVAMRLVGRLQVVARASSRTARSASSEQDSRDEEEAHRAAMTIISCFNAQNQKRLADAGALPALRSLAARSFSRSQASSAWALAKLCDRHYNNGFHSTASDHVSDAVELAIALLREGSLDVQGKGALLVAAYSANVDGFAVDVVLAGAVPYLESLLRENSCPHKYEALEAILRRARGGRQKEKAFSEGGRTSQKPSRLLRSALCRRGRR</sequence>
<dbReference type="EMBL" id="CAUYUJ010009227">
    <property type="protein sequence ID" value="CAK0826201.1"/>
    <property type="molecule type" value="Genomic_DNA"/>
</dbReference>
<reference evidence="1" key="1">
    <citation type="submission" date="2023-10" db="EMBL/GenBank/DDBJ databases">
        <authorList>
            <person name="Chen Y."/>
            <person name="Shah S."/>
            <person name="Dougan E. K."/>
            <person name="Thang M."/>
            <person name="Chan C."/>
        </authorList>
    </citation>
    <scope>NUCLEOTIDE SEQUENCE [LARGE SCALE GENOMIC DNA]</scope>
</reference>
<dbReference type="InterPro" id="IPR011989">
    <property type="entry name" value="ARM-like"/>
</dbReference>
<dbReference type="Proteomes" id="UP001189429">
    <property type="component" value="Unassembled WGS sequence"/>
</dbReference>
<keyword evidence="2" id="KW-1185">Reference proteome</keyword>
<accession>A0ABN9S362</accession>
<proteinExistence type="predicted"/>
<organism evidence="1 2">
    <name type="scientific">Prorocentrum cordatum</name>
    <dbReference type="NCBI Taxonomy" id="2364126"/>
    <lineage>
        <taxon>Eukaryota</taxon>
        <taxon>Sar</taxon>
        <taxon>Alveolata</taxon>
        <taxon>Dinophyceae</taxon>
        <taxon>Prorocentrales</taxon>
        <taxon>Prorocentraceae</taxon>
        <taxon>Prorocentrum</taxon>
    </lineage>
</organism>
<gene>
    <name evidence="1" type="ORF">PCOR1329_LOCUS26135</name>
</gene>
<dbReference type="Gene3D" id="1.25.10.10">
    <property type="entry name" value="Leucine-rich Repeat Variant"/>
    <property type="match status" value="1"/>
</dbReference>
<evidence type="ECO:0000313" key="2">
    <source>
        <dbReference type="Proteomes" id="UP001189429"/>
    </source>
</evidence>
<feature type="non-terminal residue" evidence="1">
    <location>
        <position position="1"/>
    </location>
</feature>
<evidence type="ECO:0008006" key="3">
    <source>
        <dbReference type="Google" id="ProtNLM"/>
    </source>
</evidence>
<dbReference type="InterPro" id="IPR016024">
    <property type="entry name" value="ARM-type_fold"/>
</dbReference>
<evidence type="ECO:0000313" key="1">
    <source>
        <dbReference type="EMBL" id="CAK0826201.1"/>
    </source>
</evidence>
<dbReference type="SUPFAM" id="SSF48371">
    <property type="entry name" value="ARM repeat"/>
    <property type="match status" value="1"/>
</dbReference>